<dbReference type="EMBL" id="LJJB01000007">
    <property type="protein sequence ID" value="KQL50133.1"/>
    <property type="molecule type" value="Genomic_DNA"/>
</dbReference>
<reference evidence="1 2" key="1">
    <citation type="submission" date="2015-09" db="EMBL/GenBank/DDBJ databases">
        <title>Genome sequencing project for genomic taxonomy and phylogenomics of Bacillus-like bacteria.</title>
        <authorList>
            <person name="Liu B."/>
            <person name="Wang J."/>
            <person name="Zhu Y."/>
            <person name="Liu G."/>
            <person name="Chen Q."/>
            <person name="Chen Z."/>
            <person name="Lan J."/>
            <person name="Che J."/>
            <person name="Ge C."/>
            <person name="Shi H."/>
            <person name="Pan Z."/>
            <person name="Liu X."/>
        </authorList>
    </citation>
    <scope>NUCLEOTIDE SEQUENCE [LARGE SCALE GENOMIC DNA]</scope>
    <source>
        <strain evidence="1 2">DSM 8552</strain>
    </source>
</reference>
<sequence>MKKHGILFIFAHPDDETFTSGITISKYRHEQKADCFLISATRGQAGKPGNPPICSQEDLPLVREQELKEAASILGVTSLEIWDYEDKMLSDVPLEELITRIHEAISRLQPEVVVTFAPHGISGHQDHKTISEATTQAIHRLPADTSVRKLYYATRAANGQVSAPPPFTDSYETITTIVDAPEYREQVAAALRAHRTQHLSVDRVFPGVSAGDYSNVPPRNHFILSWTSLHDYVLQGKEKDFLAGLES</sequence>
<evidence type="ECO:0008006" key="3">
    <source>
        <dbReference type="Google" id="ProtNLM"/>
    </source>
</evidence>
<name>A0ABR5NEY8_BRECH</name>
<dbReference type="PANTHER" id="PTHR12993">
    <property type="entry name" value="N-ACETYLGLUCOSAMINYL-PHOSPHATIDYLINOSITOL DE-N-ACETYLASE-RELATED"/>
    <property type="match status" value="1"/>
</dbReference>
<proteinExistence type="predicted"/>
<gene>
    <name evidence="1" type="ORF">AN963_05730</name>
</gene>
<dbReference type="InterPro" id="IPR024078">
    <property type="entry name" value="LmbE-like_dom_sf"/>
</dbReference>
<evidence type="ECO:0000313" key="1">
    <source>
        <dbReference type="EMBL" id="KQL50133.1"/>
    </source>
</evidence>
<organism evidence="1 2">
    <name type="scientific">Brevibacillus choshinensis</name>
    <dbReference type="NCBI Taxonomy" id="54911"/>
    <lineage>
        <taxon>Bacteria</taxon>
        <taxon>Bacillati</taxon>
        <taxon>Bacillota</taxon>
        <taxon>Bacilli</taxon>
        <taxon>Bacillales</taxon>
        <taxon>Paenibacillaceae</taxon>
        <taxon>Brevibacillus</taxon>
    </lineage>
</organism>
<keyword evidence="2" id="KW-1185">Reference proteome</keyword>
<dbReference type="InterPro" id="IPR003737">
    <property type="entry name" value="GlcNAc_PI_deacetylase-related"/>
</dbReference>
<dbReference type="Gene3D" id="3.40.50.10320">
    <property type="entry name" value="LmbE-like"/>
    <property type="match status" value="1"/>
</dbReference>
<dbReference type="Pfam" id="PF02585">
    <property type="entry name" value="PIG-L"/>
    <property type="match status" value="1"/>
</dbReference>
<protein>
    <recommendedName>
        <fullName evidence="3">GlcNAc-PI de-N-acetylase</fullName>
    </recommendedName>
</protein>
<accession>A0ABR5NEY8</accession>
<comment type="caution">
    <text evidence="1">The sequence shown here is derived from an EMBL/GenBank/DDBJ whole genome shotgun (WGS) entry which is preliminary data.</text>
</comment>
<dbReference type="Proteomes" id="UP000051063">
    <property type="component" value="Unassembled WGS sequence"/>
</dbReference>
<dbReference type="RefSeq" id="WP_055743563.1">
    <property type="nucleotide sequence ID" value="NZ_LJJB01000007.1"/>
</dbReference>
<dbReference type="PANTHER" id="PTHR12993:SF11">
    <property type="entry name" value="N-ACETYLGLUCOSAMINYL-PHOSPHATIDYLINOSITOL DE-N-ACETYLASE"/>
    <property type="match status" value="1"/>
</dbReference>
<dbReference type="SUPFAM" id="SSF102588">
    <property type="entry name" value="LmbE-like"/>
    <property type="match status" value="1"/>
</dbReference>
<evidence type="ECO:0000313" key="2">
    <source>
        <dbReference type="Proteomes" id="UP000051063"/>
    </source>
</evidence>